<dbReference type="PANTHER" id="PTHR46193:SF18">
    <property type="entry name" value="HEXITOL PHOSPHATASE B"/>
    <property type="match status" value="1"/>
</dbReference>
<dbReference type="SFLD" id="SFLDG01135">
    <property type="entry name" value="C1.5.6:_HAD__Beta-PGM__Phospha"/>
    <property type="match status" value="1"/>
</dbReference>
<dbReference type="OrthoDB" id="40579at2759"/>
<dbReference type="NCBIfam" id="TIGR01509">
    <property type="entry name" value="HAD-SF-IA-v3"/>
    <property type="match status" value="1"/>
</dbReference>
<dbReference type="PANTHER" id="PTHR46193">
    <property type="entry name" value="6-PHOSPHOGLUCONATE PHOSPHATASE"/>
    <property type="match status" value="1"/>
</dbReference>
<accession>I0YNV5</accession>
<evidence type="ECO:0000256" key="3">
    <source>
        <dbReference type="ARBA" id="ARBA00022842"/>
    </source>
</evidence>
<comment type="cofactor">
    <cofactor evidence="1">
        <name>Mg(2+)</name>
        <dbReference type="ChEBI" id="CHEBI:18420"/>
    </cofactor>
</comment>
<keyword evidence="2" id="KW-0479">Metal-binding</keyword>
<name>I0YNV5_COCSC</name>
<dbReference type="Gene3D" id="1.10.150.240">
    <property type="entry name" value="Putative phosphatase, domain 2"/>
    <property type="match status" value="1"/>
</dbReference>
<evidence type="ECO:0000313" key="5">
    <source>
        <dbReference type="EMBL" id="EIE20074.1"/>
    </source>
</evidence>
<keyword evidence="6" id="KW-1185">Reference proteome</keyword>
<organism evidence="5 6">
    <name type="scientific">Coccomyxa subellipsoidea (strain C-169)</name>
    <name type="common">Green microalga</name>
    <dbReference type="NCBI Taxonomy" id="574566"/>
    <lineage>
        <taxon>Eukaryota</taxon>
        <taxon>Viridiplantae</taxon>
        <taxon>Chlorophyta</taxon>
        <taxon>core chlorophytes</taxon>
        <taxon>Trebouxiophyceae</taxon>
        <taxon>Trebouxiophyceae incertae sedis</taxon>
        <taxon>Coccomyxaceae</taxon>
        <taxon>Coccomyxa</taxon>
        <taxon>Coccomyxa subellipsoidea</taxon>
    </lineage>
</organism>
<dbReference type="Pfam" id="PF13419">
    <property type="entry name" value="HAD_2"/>
    <property type="match status" value="1"/>
</dbReference>
<keyword evidence="4" id="KW-0119">Carbohydrate metabolism</keyword>
<dbReference type="Proteomes" id="UP000007264">
    <property type="component" value="Unassembled WGS sequence"/>
</dbReference>
<dbReference type="eggNOG" id="KOG2914">
    <property type="taxonomic scope" value="Eukaryota"/>
</dbReference>
<dbReference type="RefSeq" id="XP_005644618.1">
    <property type="nucleotide sequence ID" value="XM_005644561.1"/>
</dbReference>
<evidence type="ECO:0000313" key="6">
    <source>
        <dbReference type="Proteomes" id="UP000007264"/>
    </source>
</evidence>
<dbReference type="InterPro" id="IPR036412">
    <property type="entry name" value="HAD-like_sf"/>
</dbReference>
<dbReference type="PRINTS" id="PR00413">
    <property type="entry name" value="HADHALOGNASE"/>
</dbReference>
<evidence type="ECO:0000256" key="4">
    <source>
        <dbReference type="ARBA" id="ARBA00023277"/>
    </source>
</evidence>
<sequence>MTTPSHNRPLPDLSTIKAVLFDVDGTLTNSDPLHFKAFQDILLEYNYKGYNNGEPISREFFDEHISGGHNILLSKFLWPDRDQEFRDRFSDEKEALFRRYADSVLERVPGLTEFLAWIDERGLKKAAVTNAPRENARVMLEALELGKWFDIVVLGEESARPKPHPDPYQDALKAFGLQPHEVIICEDSPSGTAAGVAAEVPVVGILTSQTKERMEKAGVSLTIPDYHELVKIAKADVAKHQNGAIANGHA</sequence>
<keyword evidence="3" id="KW-0460">Magnesium</keyword>
<dbReference type="KEGG" id="csl:COCSUDRAFT_18911"/>
<dbReference type="GO" id="GO:0046872">
    <property type="term" value="F:metal ion binding"/>
    <property type="evidence" value="ECO:0007669"/>
    <property type="project" value="UniProtKB-KW"/>
</dbReference>
<dbReference type="EMBL" id="AGSI01000016">
    <property type="protein sequence ID" value="EIE20074.1"/>
    <property type="molecule type" value="Genomic_DNA"/>
</dbReference>
<dbReference type="CDD" id="cd07505">
    <property type="entry name" value="HAD_BPGM-like"/>
    <property type="match status" value="1"/>
</dbReference>
<dbReference type="InterPro" id="IPR023198">
    <property type="entry name" value="PGP-like_dom2"/>
</dbReference>
<dbReference type="SFLD" id="SFLDS00003">
    <property type="entry name" value="Haloacid_Dehalogenase"/>
    <property type="match status" value="1"/>
</dbReference>
<proteinExistence type="predicted"/>
<evidence type="ECO:0000256" key="1">
    <source>
        <dbReference type="ARBA" id="ARBA00001946"/>
    </source>
</evidence>
<evidence type="ECO:0000256" key="2">
    <source>
        <dbReference type="ARBA" id="ARBA00022723"/>
    </source>
</evidence>
<dbReference type="SUPFAM" id="SSF56784">
    <property type="entry name" value="HAD-like"/>
    <property type="match status" value="1"/>
</dbReference>
<dbReference type="STRING" id="574566.I0YNV5"/>
<dbReference type="InterPro" id="IPR041492">
    <property type="entry name" value="HAD_2"/>
</dbReference>
<dbReference type="InterPro" id="IPR006439">
    <property type="entry name" value="HAD-SF_hydro_IA"/>
</dbReference>
<dbReference type="AlphaFoldDB" id="I0YNV5"/>
<gene>
    <name evidence="5" type="ORF">COCSUDRAFT_18911</name>
</gene>
<dbReference type="GeneID" id="17038050"/>
<protein>
    <submittedName>
        <fullName evidence="5">HAD-like protein</fullName>
    </submittedName>
</protein>
<comment type="caution">
    <text evidence="5">The sequence shown here is derived from an EMBL/GenBank/DDBJ whole genome shotgun (WGS) entry which is preliminary data.</text>
</comment>
<dbReference type="SFLD" id="SFLDG01129">
    <property type="entry name" value="C1.5:_HAD__Beta-PGM__Phosphata"/>
    <property type="match status" value="1"/>
</dbReference>
<dbReference type="Gene3D" id="3.40.50.1000">
    <property type="entry name" value="HAD superfamily/HAD-like"/>
    <property type="match status" value="1"/>
</dbReference>
<dbReference type="InterPro" id="IPR051600">
    <property type="entry name" value="Beta-PGM-like"/>
</dbReference>
<reference evidence="5 6" key="1">
    <citation type="journal article" date="2012" name="Genome Biol.">
        <title>The genome of the polar eukaryotic microalga coccomyxa subellipsoidea reveals traits of cold adaptation.</title>
        <authorList>
            <person name="Blanc G."/>
            <person name="Agarkova I."/>
            <person name="Grimwood J."/>
            <person name="Kuo A."/>
            <person name="Brueggeman A."/>
            <person name="Dunigan D."/>
            <person name="Gurnon J."/>
            <person name="Ladunga I."/>
            <person name="Lindquist E."/>
            <person name="Lucas S."/>
            <person name="Pangilinan J."/>
            <person name="Proschold T."/>
            <person name="Salamov A."/>
            <person name="Schmutz J."/>
            <person name="Weeks D."/>
            <person name="Yamada T."/>
            <person name="Claverie J.M."/>
            <person name="Grigoriev I."/>
            <person name="Van Etten J."/>
            <person name="Lomsadze A."/>
            <person name="Borodovsky M."/>
        </authorList>
    </citation>
    <scope>NUCLEOTIDE SEQUENCE [LARGE SCALE GENOMIC DNA]</scope>
    <source>
        <strain evidence="5 6">C-169</strain>
    </source>
</reference>
<dbReference type="InterPro" id="IPR023214">
    <property type="entry name" value="HAD_sf"/>
</dbReference>
<dbReference type="GO" id="GO:0003824">
    <property type="term" value="F:catalytic activity"/>
    <property type="evidence" value="ECO:0007669"/>
    <property type="project" value="UniProtKB-ARBA"/>
</dbReference>